<keyword evidence="3" id="KW-1185">Reference proteome</keyword>
<proteinExistence type="predicted"/>
<dbReference type="PANTHER" id="PTHR35813">
    <property type="entry name" value="INNER MEMBRANE PROTEIN YBAN"/>
    <property type="match status" value="1"/>
</dbReference>
<dbReference type="Pfam" id="PF04304">
    <property type="entry name" value="DUF454"/>
    <property type="match status" value="1"/>
</dbReference>
<dbReference type="EMBL" id="QRDP01000004">
    <property type="protein sequence ID" value="RED15287.1"/>
    <property type="molecule type" value="Genomic_DNA"/>
</dbReference>
<evidence type="ECO:0000313" key="2">
    <source>
        <dbReference type="EMBL" id="RED15287.1"/>
    </source>
</evidence>
<feature type="transmembrane region" description="Helical" evidence="1">
    <location>
        <begin position="9"/>
        <end position="30"/>
    </location>
</feature>
<dbReference type="Proteomes" id="UP000256310">
    <property type="component" value="Unassembled WGS sequence"/>
</dbReference>
<dbReference type="AlphaFoldDB" id="A0A3D9FCK0"/>
<keyword evidence="1" id="KW-0472">Membrane</keyword>
<dbReference type="RefSeq" id="WP_116234826.1">
    <property type="nucleotide sequence ID" value="NZ_QRDP01000004.1"/>
</dbReference>
<reference evidence="2 3" key="1">
    <citation type="submission" date="2018-07" db="EMBL/GenBank/DDBJ databases">
        <title>Genomic Encyclopedia of Type Strains, Phase IV (KMG-IV): sequencing the most valuable type-strain genomes for metagenomic binning, comparative biology and taxonomic classification.</title>
        <authorList>
            <person name="Goeker M."/>
        </authorList>
    </citation>
    <scope>NUCLEOTIDE SEQUENCE [LARGE SCALE GENOMIC DNA]</scope>
    <source>
        <strain evidence="2 3">DSM 26725</strain>
    </source>
</reference>
<feature type="transmembrane region" description="Helical" evidence="1">
    <location>
        <begin position="101"/>
        <end position="119"/>
    </location>
</feature>
<organism evidence="2 3">
    <name type="scientific">Parasphingopyxis lamellibrachiae</name>
    <dbReference type="NCBI Taxonomy" id="680125"/>
    <lineage>
        <taxon>Bacteria</taxon>
        <taxon>Pseudomonadati</taxon>
        <taxon>Pseudomonadota</taxon>
        <taxon>Alphaproteobacteria</taxon>
        <taxon>Sphingomonadales</taxon>
        <taxon>Sphingomonadaceae</taxon>
        <taxon>Parasphingopyxis</taxon>
    </lineage>
</organism>
<evidence type="ECO:0008006" key="4">
    <source>
        <dbReference type="Google" id="ProtNLM"/>
    </source>
</evidence>
<accession>A0A3D9FCK0</accession>
<dbReference type="InterPro" id="IPR007401">
    <property type="entry name" value="DUF454"/>
</dbReference>
<dbReference type="GO" id="GO:0005886">
    <property type="term" value="C:plasma membrane"/>
    <property type="evidence" value="ECO:0007669"/>
    <property type="project" value="TreeGrafter"/>
</dbReference>
<gene>
    <name evidence="2" type="ORF">DFR46_0275</name>
</gene>
<evidence type="ECO:0000313" key="3">
    <source>
        <dbReference type="Proteomes" id="UP000256310"/>
    </source>
</evidence>
<keyword evidence="1" id="KW-0812">Transmembrane</keyword>
<protein>
    <recommendedName>
        <fullName evidence="4">Inner membrane protein</fullName>
    </recommendedName>
</protein>
<dbReference type="OrthoDB" id="9816293at2"/>
<sequence length="125" mass="13422">MDKRLGIRLFWLVIGVVSLGLGAAGAILPLLPTTPFLLVAAFAFARSSPRLAAWLDAHRQFGPLIRNWRDHGAISRRAKIAAMSVILLTPVLSLVLGFAGWIIAVQIVVLSIVATFILTRPDGSA</sequence>
<comment type="caution">
    <text evidence="2">The sequence shown here is derived from an EMBL/GenBank/DDBJ whole genome shotgun (WGS) entry which is preliminary data.</text>
</comment>
<evidence type="ECO:0000256" key="1">
    <source>
        <dbReference type="SAM" id="Phobius"/>
    </source>
</evidence>
<dbReference type="PIRSF" id="PIRSF016789">
    <property type="entry name" value="DUF454"/>
    <property type="match status" value="1"/>
</dbReference>
<dbReference type="PANTHER" id="PTHR35813:SF1">
    <property type="entry name" value="INNER MEMBRANE PROTEIN YBAN"/>
    <property type="match status" value="1"/>
</dbReference>
<keyword evidence="1" id="KW-1133">Transmembrane helix</keyword>
<name>A0A3D9FCK0_9SPHN</name>